<feature type="region of interest" description="Disordered" evidence="1">
    <location>
        <begin position="457"/>
        <end position="571"/>
    </location>
</feature>
<feature type="compositionally biased region" description="Polar residues" evidence="1">
    <location>
        <begin position="326"/>
        <end position="366"/>
    </location>
</feature>
<reference evidence="3 4" key="1">
    <citation type="journal article" date="2020" name="Nat. Commun.">
        <title>Genome of Tripterygium wilfordii and identification of cytochrome P450 involved in triptolide biosynthesis.</title>
        <authorList>
            <person name="Tu L."/>
            <person name="Su P."/>
            <person name="Zhang Z."/>
            <person name="Gao L."/>
            <person name="Wang J."/>
            <person name="Hu T."/>
            <person name="Zhou J."/>
            <person name="Zhang Y."/>
            <person name="Zhao Y."/>
            <person name="Liu Y."/>
            <person name="Song Y."/>
            <person name="Tong Y."/>
            <person name="Lu Y."/>
            <person name="Yang J."/>
            <person name="Xu C."/>
            <person name="Jia M."/>
            <person name="Peters R.J."/>
            <person name="Huang L."/>
            <person name="Gao W."/>
        </authorList>
    </citation>
    <scope>NUCLEOTIDE SEQUENCE [LARGE SCALE GENOMIC DNA]</scope>
    <source>
        <strain evidence="4">cv. XIE 37</strain>
        <tissue evidence="3">Leaf</tissue>
    </source>
</reference>
<keyword evidence="4" id="KW-1185">Reference proteome</keyword>
<dbReference type="SMART" id="SM00439">
    <property type="entry name" value="BAH"/>
    <property type="match status" value="1"/>
</dbReference>
<dbReference type="GO" id="GO:0003723">
    <property type="term" value="F:RNA binding"/>
    <property type="evidence" value="ECO:0007669"/>
    <property type="project" value="TreeGrafter"/>
</dbReference>
<accession>A0A7J7DA52</accession>
<dbReference type="OrthoDB" id="1896853at2759"/>
<dbReference type="GO" id="GO:0003682">
    <property type="term" value="F:chromatin binding"/>
    <property type="evidence" value="ECO:0007669"/>
    <property type="project" value="InterPro"/>
</dbReference>
<dbReference type="InterPro" id="IPR043151">
    <property type="entry name" value="BAH_sf"/>
</dbReference>
<feature type="region of interest" description="Disordered" evidence="1">
    <location>
        <begin position="317"/>
        <end position="378"/>
    </location>
</feature>
<evidence type="ECO:0000256" key="1">
    <source>
        <dbReference type="SAM" id="MobiDB-lite"/>
    </source>
</evidence>
<organism evidence="3 4">
    <name type="scientific">Tripterygium wilfordii</name>
    <name type="common">Thunder God vine</name>
    <dbReference type="NCBI Taxonomy" id="458696"/>
    <lineage>
        <taxon>Eukaryota</taxon>
        <taxon>Viridiplantae</taxon>
        <taxon>Streptophyta</taxon>
        <taxon>Embryophyta</taxon>
        <taxon>Tracheophyta</taxon>
        <taxon>Spermatophyta</taxon>
        <taxon>Magnoliopsida</taxon>
        <taxon>eudicotyledons</taxon>
        <taxon>Gunneridae</taxon>
        <taxon>Pentapetalae</taxon>
        <taxon>rosids</taxon>
        <taxon>fabids</taxon>
        <taxon>Celastrales</taxon>
        <taxon>Celastraceae</taxon>
        <taxon>Tripterygium</taxon>
    </lineage>
</organism>
<dbReference type="PANTHER" id="PTHR47073">
    <property type="entry name" value="PROTEIN ANTI-SILENCING 1"/>
    <property type="match status" value="1"/>
</dbReference>
<dbReference type="InParanoid" id="A0A7J7DA52"/>
<dbReference type="Proteomes" id="UP000593562">
    <property type="component" value="Unassembled WGS sequence"/>
</dbReference>
<dbReference type="PANTHER" id="PTHR47073:SF2">
    <property type="entry name" value="PROTEIN ANTI-SILENCING 1"/>
    <property type="match status" value="1"/>
</dbReference>
<dbReference type="FunFam" id="2.30.30.490:FF:000017">
    <property type="entry name" value="Bromo-adjacent homology (BAH) domain-containing protein"/>
    <property type="match status" value="1"/>
</dbReference>
<protein>
    <recommendedName>
        <fullName evidence="2">BAH domain-containing protein</fullName>
    </recommendedName>
</protein>
<feature type="domain" description="BAH" evidence="2">
    <location>
        <begin position="38"/>
        <end position="163"/>
    </location>
</feature>
<proteinExistence type="predicted"/>
<sequence length="775" mass="87428">MERVDDGENVEFRWGKKRGIGGKKKDVRFYESFNYDNVEYTLYDCVYLYKEGEPEPFIGKLIKIWETSDKTRRIKVLWFFRPCEILNYLGAEAPLDNELFLASGDGVGLTNINPLEAIAGKCNVVCISKDERNLQPSDEQVRLADFIFYRTFDVGLCEISDKINEKIAGIEVKFMLNRQDLLKSLGVAIESDKNTVCGDAIQRADGKARGNAIPRADGVEIDSDENKVSGNAVPRAETVILSKKDTLEEHRTLKTQDSLTKMKSTLRENYGSSVYVESSEIDKRNDLPAKISSEKTSLNSKAKENADLKVSLDKQKSIPQKAASVGVQSGEVTTTNDRLGNTSGEKTNTRLNVNENSEQKASSIKQKSPVGEKPSSNVAVKLTEKDSDIRENMDERATSSFKVDCNRNQGKVCKVIVNEVDDENKVNSTGNLDILECRPSKRPKLDNPVKVFEEKNENHVQNLGHDPKTKASTKGAPISEEKSKSKPSKTENSSSNKPKVEEKLPAQSDGKLPKATSSRQPLEEEKTIKPQRVVISQIAKIENGPFKKPKLDEKHDGKLPKESTKQPLDEENTIDHQVVEANRRPDVDRRNWFKELPWEERMQTAYKQGTLVLLENLDPAYTSVEVEDIVSRGFKTSCTAKMIQQTAYSSPHFGQALVIFKTKEAAQELVRKLHKGCLLICNERPLVGRIVNPSFPGKQSTFVGHLVIDKLRAQMQREMKEAVSTSHCSQPNTLEYDMAMEWCLLQERWDCTWKKLHQQQGKELEELKSNLKLRL</sequence>
<dbReference type="Pfam" id="PF01426">
    <property type="entry name" value="BAH"/>
    <property type="match status" value="1"/>
</dbReference>
<dbReference type="InterPro" id="IPR001025">
    <property type="entry name" value="BAH_dom"/>
</dbReference>
<evidence type="ECO:0000313" key="3">
    <source>
        <dbReference type="EMBL" id="KAF5743255.1"/>
    </source>
</evidence>
<dbReference type="EMBL" id="JAAARO010000009">
    <property type="protein sequence ID" value="KAF5743255.1"/>
    <property type="molecule type" value="Genomic_DNA"/>
</dbReference>
<dbReference type="Gene3D" id="2.30.30.490">
    <property type="match status" value="1"/>
</dbReference>
<name>A0A7J7DA52_TRIWF</name>
<dbReference type="AlphaFoldDB" id="A0A7J7DA52"/>
<dbReference type="FunCoup" id="A0A7J7DA52">
    <property type="interactions" value="1749"/>
</dbReference>
<dbReference type="PROSITE" id="PS51038">
    <property type="entry name" value="BAH"/>
    <property type="match status" value="1"/>
</dbReference>
<gene>
    <name evidence="3" type="ORF">HS088_TW09G01321</name>
</gene>
<evidence type="ECO:0000259" key="2">
    <source>
        <dbReference type="PROSITE" id="PS51038"/>
    </source>
</evidence>
<comment type="caution">
    <text evidence="3">The sequence shown here is derived from an EMBL/GenBank/DDBJ whole genome shotgun (WGS) entry which is preliminary data.</text>
</comment>
<evidence type="ECO:0000313" key="4">
    <source>
        <dbReference type="Proteomes" id="UP000593562"/>
    </source>
</evidence>
<feature type="compositionally biased region" description="Basic and acidic residues" evidence="1">
    <location>
        <begin position="549"/>
        <end position="571"/>
    </location>
</feature>